<evidence type="ECO:0000313" key="2">
    <source>
        <dbReference type="Proteomes" id="UP000537141"/>
    </source>
</evidence>
<proteinExistence type="predicted"/>
<comment type="caution">
    <text evidence="1">The sequence shown here is derived from an EMBL/GenBank/DDBJ whole genome shotgun (WGS) entry which is preliminary data.</text>
</comment>
<dbReference type="AlphaFoldDB" id="A0A7X0NJT9"/>
<dbReference type="Pfam" id="PF06097">
    <property type="entry name" value="DUF945"/>
    <property type="match status" value="1"/>
</dbReference>
<protein>
    <submittedName>
        <fullName evidence="1">Uncharacterized protein YdgA (DUF945 family)</fullName>
    </submittedName>
</protein>
<organism evidence="1 2">
    <name type="scientific">Thalassotalea piscium</name>
    <dbReference type="NCBI Taxonomy" id="1230533"/>
    <lineage>
        <taxon>Bacteria</taxon>
        <taxon>Pseudomonadati</taxon>
        <taxon>Pseudomonadota</taxon>
        <taxon>Gammaproteobacteria</taxon>
        <taxon>Alteromonadales</taxon>
        <taxon>Colwelliaceae</taxon>
        <taxon>Thalassotalea</taxon>
    </lineage>
</organism>
<sequence>MKNLFIAMILLIIASLIAPKFIGDTVQAEYKLRIDKLNESHAISVNSSTFSRNWFNGMSTVELTVVLDNDEIDNITVIIEESLSFGPVIFTDEGVKFGLSHSQANVNIKGLDSEVSNFIHNKIHLSTLLTYTKGLVSTIIVDEFTTEVDGNTLTSAKAVGLFTFENENRLYGDFTWPGLKTTTRDAKVVVSNVTLSLDQTLIAGDYYQGNAITTGGFDFTIAAINVNDLAGNKALALEGLLFSALSTVANDLMEIKMNYRADKIIAAGQSLEKANLSIVFNDLNIKVMQELNELMTELSADALDMFNAENMDKISVLSAKLLADQPTIKVTDLSVQTPEGKIESSMEVTVDKNTYDPSNITSIMQALKVKANGKAPTPFVVKLGLMPMVQMYIDQGLVIQQDQEVSFILDFSQGQLSVNNKVIPL</sequence>
<keyword evidence="2" id="KW-1185">Reference proteome</keyword>
<dbReference type="RefSeq" id="WP_184425908.1">
    <property type="nucleotide sequence ID" value="NZ_AP027362.1"/>
</dbReference>
<gene>
    <name evidence="1" type="ORF">HNQ55_003159</name>
</gene>
<dbReference type="Proteomes" id="UP000537141">
    <property type="component" value="Unassembled WGS sequence"/>
</dbReference>
<accession>A0A7X0NJT9</accession>
<reference evidence="1 2" key="1">
    <citation type="submission" date="2020-08" db="EMBL/GenBank/DDBJ databases">
        <title>Genomic Encyclopedia of Type Strains, Phase IV (KMG-IV): sequencing the most valuable type-strain genomes for metagenomic binning, comparative biology and taxonomic classification.</title>
        <authorList>
            <person name="Goeker M."/>
        </authorList>
    </citation>
    <scope>NUCLEOTIDE SEQUENCE [LARGE SCALE GENOMIC DNA]</scope>
    <source>
        <strain evidence="1 2">DSM 26287</strain>
    </source>
</reference>
<dbReference type="InterPro" id="IPR010352">
    <property type="entry name" value="DUF945"/>
</dbReference>
<name>A0A7X0NJT9_9GAMM</name>
<evidence type="ECO:0000313" key="1">
    <source>
        <dbReference type="EMBL" id="MBB6544626.1"/>
    </source>
</evidence>
<dbReference type="EMBL" id="JACHHU010000033">
    <property type="protein sequence ID" value="MBB6544626.1"/>
    <property type="molecule type" value="Genomic_DNA"/>
</dbReference>